<keyword evidence="2 6" id="KW-0560">Oxidoreductase</keyword>
<dbReference type="EMBL" id="CP000432">
    <property type="protein sequence ID" value="ABH00111.1"/>
    <property type="molecule type" value="Genomic_DNA"/>
</dbReference>
<dbReference type="GO" id="GO:0016491">
    <property type="term" value="F:oxidoreductase activity"/>
    <property type="evidence" value="ECO:0007669"/>
    <property type="project" value="UniProtKB-KW"/>
</dbReference>
<feature type="region of interest" description="Disordered" evidence="4">
    <location>
        <begin position="177"/>
        <end position="292"/>
    </location>
</feature>
<evidence type="ECO:0000256" key="3">
    <source>
        <dbReference type="RuleBase" id="RU000363"/>
    </source>
</evidence>
<keyword evidence="6" id="KW-0614">Plasmid</keyword>
<dbReference type="InterPro" id="IPR002347">
    <property type="entry name" value="SDR_fam"/>
</dbReference>
<organism evidence="6 7">
    <name type="scientific">Rhodococcus jostii (strain RHA1)</name>
    <dbReference type="NCBI Taxonomy" id="101510"/>
    <lineage>
        <taxon>Bacteria</taxon>
        <taxon>Bacillati</taxon>
        <taxon>Actinomycetota</taxon>
        <taxon>Actinomycetes</taxon>
        <taxon>Mycobacteriales</taxon>
        <taxon>Nocardiaceae</taxon>
        <taxon>Rhodococcus</taxon>
    </lineage>
</organism>
<dbReference type="Pfam" id="PF00106">
    <property type="entry name" value="adh_short"/>
    <property type="match status" value="1"/>
</dbReference>
<evidence type="ECO:0000313" key="6">
    <source>
        <dbReference type="EMBL" id="ABH00111.1"/>
    </source>
</evidence>
<dbReference type="InterPro" id="IPR057326">
    <property type="entry name" value="KR_dom"/>
</dbReference>
<name>Q0RX75_RHOJR</name>
<feature type="compositionally biased region" description="Pro residues" evidence="4">
    <location>
        <begin position="258"/>
        <end position="268"/>
    </location>
</feature>
<accession>Q0RX75</accession>
<dbReference type="FunFam" id="3.40.50.720:FF:000084">
    <property type="entry name" value="Short-chain dehydrogenase reductase"/>
    <property type="match status" value="1"/>
</dbReference>
<feature type="compositionally biased region" description="Low complexity" evidence="4">
    <location>
        <begin position="192"/>
        <end position="203"/>
    </location>
</feature>
<dbReference type="PANTHER" id="PTHR43669">
    <property type="entry name" value="5-KETO-D-GLUCONATE 5-REDUCTASE"/>
    <property type="match status" value="1"/>
</dbReference>
<sequence length="292" mass="30423">MGKLSNKTAVITGGSSGIGLATAKRFVAEGATVYITGRREEELAKAQAEIGGDAVAMQGDIADLADLDRLWAQVKQERGSVDVIVTNAGIAEAASLPDATPEHFDKTFAINAREPFFTVQKALPLLNEGGSIVLVSGVGHRLGWPDFPAYSASKAAVRSFARSWAAGLMGRRIRVNSVSPARSRPRFSTGSTPAAQTPTPFAPHLSAQSPWAAWAGRMRSPPRSCSLPPTTAASSPERTWPSTAVPPSSKPLSETPGPSAPDPAPEPVRPAAHDLHSQCGLGPTLGSAKPLP</sequence>
<comment type="similarity">
    <text evidence="1 3">Belongs to the short-chain dehydrogenases/reductases (SDR) family.</text>
</comment>
<dbReference type="AlphaFoldDB" id="Q0RX75"/>
<dbReference type="PANTHER" id="PTHR43669:SF3">
    <property type="entry name" value="ALCOHOL DEHYDROGENASE, PUTATIVE (AFU_ORTHOLOGUE AFUA_3G03445)-RELATED"/>
    <property type="match status" value="1"/>
</dbReference>
<gene>
    <name evidence="6" type="ordered locus">RHA1_ro09067</name>
</gene>
<dbReference type="Proteomes" id="UP000008710">
    <property type="component" value="Plasmid pRHL1"/>
</dbReference>
<protein>
    <submittedName>
        <fullName evidence="6">Probable glucose dehydrogenase</fullName>
        <ecNumber evidence="6">1.1.1.-</ecNumber>
    </submittedName>
</protein>
<evidence type="ECO:0000256" key="1">
    <source>
        <dbReference type="ARBA" id="ARBA00006484"/>
    </source>
</evidence>
<dbReference type="InterPro" id="IPR036291">
    <property type="entry name" value="NAD(P)-bd_dom_sf"/>
</dbReference>
<feature type="compositionally biased region" description="Polar residues" evidence="4">
    <location>
        <begin position="177"/>
        <end position="191"/>
    </location>
</feature>
<evidence type="ECO:0000313" key="7">
    <source>
        <dbReference type="Proteomes" id="UP000008710"/>
    </source>
</evidence>
<feature type="domain" description="Ketoreductase" evidence="5">
    <location>
        <begin position="7"/>
        <end position="188"/>
    </location>
</feature>
<dbReference type="CDD" id="cd05233">
    <property type="entry name" value="SDR_c"/>
    <property type="match status" value="1"/>
</dbReference>
<dbReference type="EC" id="1.1.1.-" evidence="6"/>
<geneLocation type="plasmid" evidence="6 7">
    <name>pRHL1</name>
</geneLocation>
<dbReference type="SUPFAM" id="SSF51735">
    <property type="entry name" value="NAD(P)-binding Rossmann-fold domains"/>
    <property type="match status" value="1"/>
</dbReference>
<reference evidence="7" key="1">
    <citation type="journal article" date="2006" name="Proc. Natl. Acad. Sci. U.S.A.">
        <title>The complete genome of Rhodococcus sp. RHA1 provides insights into a catabolic powerhouse.</title>
        <authorList>
            <person name="McLeod M.P."/>
            <person name="Warren R.L."/>
            <person name="Hsiao W.W.L."/>
            <person name="Araki N."/>
            <person name="Myhre M."/>
            <person name="Fernandes C."/>
            <person name="Miyazawa D."/>
            <person name="Wong W."/>
            <person name="Lillquist A.L."/>
            <person name="Wang D."/>
            <person name="Dosanjh M."/>
            <person name="Hara H."/>
            <person name="Petrescu A."/>
            <person name="Morin R.D."/>
            <person name="Yang G."/>
            <person name="Stott J.M."/>
            <person name="Schein J.E."/>
            <person name="Shin H."/>
            <person name="Smailus D."/>
            <person name="Siddiqui A.S."/>
            <person name="Marra M.A."/>
            <person name="Jones S.J.M."/>
            <person name="Holt R."/>
            <person name="Brinkman F.S.L."/>
            <person name="Miyauchi K."/>
            <person name="Fukuda M."/>
            <person name="Davies J.E."/>
            <person name="Mohn W.W."/>
            <person name="Eltis L.D."/>
        </authorList>
    </citation>
    <scope>NUCLEOTIDE SEQUENCE [LARGE SCALE GENOMIC DNA]</scope>
    <source>
        <strain evidence="7">RHA1</strain>
    </source>
</reference>
<feature type="compositionally biased region" description="Polar residues" evidence="4">
    <location>
        <begin position="227"/>
        <end position="252"/>
    </location>
</feature>
<evidence type="ECO:0000256" key="2">
    <source>
        <dbReference type="ARBA" id="ARBA00023002"/>
    </source>
</evidence>
<dbReference type="SMART" id="SM00822">
    <property type="entry name" value="PKS_KR"/>
    <property type="match status" value="1"/>
</dbReference>
<dbReference type="KEGG" id="rha:RHA1_ro09067"/>
<dbReference type="Gene3D" id="3.40.50.720">
    <property type="entry name" value="NAD(P)-binding Rossmann-like Domain"/>
    <property type="match status" value="1"/>
</dbReference>
<dbReference type="HOGENOM" id="CLU_952745_0_0_11"/>
<dbReference type="PRINTS" id="PR00080">
    <property type="entry name" value="SDRFAMILY"/>
</dbReference>
<dbReference type="PRINTS" id="PR00081">
    <property type="entry name" value="GDHRDH"/>
</dbReference>
<evidence type="ECO:0000259" key="5">
    <source>
        <dbReference type="SMART" id="SM00822"/>
    </source>
</evidence>
<evidence type="ECO:0000256" key="4">
    <source>
        <dbReference type="SAM" id="MobiDB-lite"/>
    </source>
</evidence>
<proteinExistence type="inferred from homology"/>